<dbReference type="Gene3D" id="1.20.1250.20">
    <property type="entry name" value="MFS general substrate transporter like domains"/>
    <property type="match status" value="2"/>
</dbReference>
<feature type="transmembrane region" description="Helical" evidence="6">
    <location>
        <begin position="204"/>
        <end position="224"/>
    </location>
</feature>
<feature type="transmembrane region" description="Helical" evidence="6">
    <location>
        <begin position="255"/>
        <end position="277"/>
    </location>
</feature>
<feature type="transmembrane region" description="Helical" evidence="6">
    <location>
        <begin position="134"/>
        <end position="154"/>
    </location>
</feature>
<feature type="transmembrane region" description="Helical" evidence="6">
    <location>
        <begin position="38"/>
        <end position="57"/>
    </location>
</feature>
<comment type="caution">
    <text evidence="8">The sequence shown here is derived from an EMBL/GenBank/DDBJ whole genome shotgun (WGS) entry which is preliminary data.</text>
</comment>
<organism evidence="8 9">
    <name type="scientific">Streptacidiphilus monticola</name>
    <dbReference type="NCBI Taxonomy" id="2161674"/>
    <lineage>
        <taxon>Bacteria</taxon>
        <taxon>Bacillati</taxon>
        <taxon>Actinomycetota</taxon>
        <taxon>Actinomycetes</taxon>
        <taxon>Kitasatosporales</taxon>
        <taxon>Streptomycetaceae</taxon>
        <taxon>Streptacidiphilus</taxon>
    </lineage>
</organism>
<dbReference type="CDD" id="cd17475">
    <property type="entry name" value="MFS_MT3072_like"/>
    <property type="match status" value="1"/>
</dbReference>
<evidence type="ECO:0000259" key="7">
    <source>
        <dbReference type="PROSITE" id="PS50850"/>
    </source>
</evidence>
<dbReference type="Proteomes" id="UP001596174">
    <property type="component" value="Unassembled WGS sequence"/>
</dbReference>
<feature type="compositionally biased region" description="Polar residues" evidence="5">
    <location>
        <begin position="1"/>
        <end position="12"/>
    </location>
</feature>
<evidence type="ECO:0000256" key="5">
    <source>
        <dbReference type="SAM" id="MobiDB-lite"/>
    </source>
</evidence>
<feature type="transmembrane region" description="Helical" evidence="6">
    <location>
        <begin position="345"/>
        <end position="367"/>
    </location>
</feature>
<feature type="transmembrane region" description="Helical" evidence="6">
    <location>
        <begin position="175"/>
        <end position="198"/>
    </location>
</feature>
<evidence type="ECO:0000256" key="2">
    <source>
        <dbReference type="ARBA" id="ARBA00022692"/>
    </source>
</evidence>
<dbReference type="InterPro" id="IPR011701">
    <property type="entry name" value="MFS"/>
</dbReference>
<accession>A0ABW1G3A2</accession>
<feature type="transmembrane region" description="Helical" evidence="6">
    <location>
        <begin position="379"/>
        <end position="400"/>
    </location>
</feature>
<keyword evidence="4 6" id="KW-0472">Membrane</keyword>
<keyword evidence="3 6" id="KW-1133">Transmembrane helix</keyword>
<evidence type="ECO:0000256" key="6">
    <source>
        <dbReference type="SAM" id="Phobius"/>
    </source>
</evidence>
<keyword evidence="2 6" id="KW-0812">Transmembrane</keyword>
<dbReference type="PANTHER" id="PTHR23527:SF1">
    <property type="entry name" value="BLL3282 PROTEIN"/>
    <property type="match status" value="1"/>
</dbReference>
<protein>
    <submittedName>
        <fullName evidence="8">MFS transporter</fullName>
    </submittedName>
</protein>
<dbReference type="RefSeq" id="WP_380583063.1">
    <property type="nucleotide sequence ID" value="NZ_JBHSQJ010000048.1"/>
</dbReference>
<dbReference type="EMBL" id="JBHSQJ010000048">
    <property type="protein sequence ID" value="MFC5908057.1"/>
    <property type="molecule type" value="Genomic_DNA"/>
</dbReference>
<feature type="transmembrane region" description="Helical" evidence="6">
    <location>
        <begin position="108"/>
        <end position="128"/>
    </location>
</feature>
<feature type="transmembrane region" description="Helical" evidence="6">
    <location>
        <begin position="77"/>
        <end position="96"/>
    </location>
</feature>
<dbReference type="SUPFAM" id="SSF103473">
    <property type="entry name" value="MFS general substrate transporter"/>
    <property type="match status" value="1"/>
</dbReference>
<dbReference type="InterPro" id="IPR020846">
    <property type="entry name" value="MFS_dom"/>
</dbReference>
<evidence type="ECO:0000256" key="1">
    <source>
        <dbReference type="ARBA" id="ARBA00004651"/>
    </source>
</evidence>
<dbReference type="PROSITE" id="PS50850">
    <property type="entry name" value="MFS"/>
    <property type="match status" value="1"/>
</dbReference>
<feature type="transmembrane region" description="Helical" evidence="6">
    <location>
        <begin position="283"/>
        <end position="301"/>
    </location>
</feature>
<reference evidence="9" key="1">
    <citation type="journal article" date="2019" name="Int. J. Syst. Evol. Microbiol.">
        <title>The Global Catalogue of Microorganisms (GCM) 10K type strain sequencing project: providing services to taxonomists for standard genome sequencing and annotation.</title>
        <authorList>
            <consortium name="The Broad Institute Genomics Platform"/>
            <consortium name="The Broad Institute Genome Sequencing Center for Infectious Disease"/>
            <person name="Wu L."/>
            <person name="Ma J."/>
        </authorList>
    </citation>
    <scope>NUCLEOTIDE SEQUENCE [LARGE SCALE GENOMIC DNA]</scope>
    <source>
        <strain evidence="9">JCM 4816</strain>
    </source>
</reference>
<comment type="subcellular location">
    <subcellularLocation>
        <location evidence="1">Cell membrane</location>
        <topology evidence="1">Multi-pass membrane protein</topology>
    </subcellularLocation>
</comment>
<dbReference type="InterPro" id="IPR036259">
    <property type="entry name" value="MFS_trans_sf"/>
</dbReference>
<dbReference type="PANTHER" id="PTHR23527">
    <property type="entry name" value="BLL3282 PROTEIN"/>
    <property type="match status" value="1"/>
</dbReference>
<dbReference type="InterPro" id="IPR052952">
    <property type="entry name" value="MFS-Transporter"/>
</dbReference>
<sequence>MSEQVTDLTPQQIPAVAAPPPSDEILLGRSGKAHGPRYKWGILGIGIGAQAAFSAAFQGIPTSGSLLQSAYRLSASQLGLVLAAVTCGIFVTDVFWGIMSDRIGERRVLITGLSGTTLALAAVTVFLVPGGGAVPAYGALAAVLFLAGALGGCVNGASGRAVMGWFPPHKRGFAISLRVAAVPAGGAIGAAVLPPLALGPGFRWVFGFLTLFCLLATVAVVLWLDEPPLARTKATADQAATSVPNPLLRWDIWRVAITAFLLDLPQFTVLTFGSVYLHEVKHLSLGTIAGLLVVVQVLGAVSRVWGGRWTDRRGGRNRRTLVTVYSWVIALGFTVVGLFGSAPAWLVAALLVVSGFLACGWHGVHYAEIATMAGAERSGTALGLENTMVFGGAFVTPLLIPALLSVSSWSVVMLVVGAAPAVLSALVMPREPKAAAR</sequence>
<evidence type="ECO:0000256" key="4">
    <source>
        <dbReference type="ARBA" id="ARBA00023136"/>
    </source>
</evidence>
<feature type="transmembrane region" description="Helical" evidence="6">
    <location>
        <begin position="322"/>
        <end position="339"/>
    </location>
</feature>
<feature type="region of interest" description="Disordered" evidence="5">
    <location>
        <begin position="1"/>
        <end position="22"/>
    </location>
</feature>
<name>A0ABW1G3A2_9ACTN</name>
<feature type="transmembrane region" description="Helical" evidence="6">
    <location>
        <begin position="406"/>
        <end position="428"/>
    </location>
</feature>
<evidence type="ECO:0000256" key="3">
    <source>
        <dbReference type="ARBA" id="ARBA00022989"/>
    </source>
</evidence>
<feature type="domain" description="Major facilitator superfamily (MFS) profile" evidence="7">
    <location>
        <begin position="42"/>
        <end position="435"/>
    </location>
</feature>
<keyword evidence="9" id="KW-1185">Reference proteome</keyword>
<evidence type="ECO:0000313" key="8">
    <source>
        <dbReference type="EMBL" id="MFC5908057.1"/>
    </source>
</evidence>
<proteinExistence type="predicted"/>
<dbReference type="Pfam" id="PF07690">
    <property type="entry name" value="MFS_1"/>
    <property type="match status" value="1"/>
</dbReference>
<gene>
    <name evidence="8" type="ORF">ACFP3V_12635</name>
</gene>
<evidence type="ECO:0000313" key="9">
    <source>
        <dbReference type="Proteomes" id="UP001596174"/>
    </source>
</evidence>